<dbReference type="EMBL" id="CP065031">
    <property type="protein sequence ID" value="QPK26471.1"/>
    <property type="molecule type" value="Genomic_DNA"/>
</dbReference>
<evidence type="ECO:0000313" key="2">
    <source>
        <dbReference type="EMBL" id="QPK26471.1"/>
    </source>
</evidence>
<protein>
    <submittedName>
        <fullName evidence="2">Uncharacterized protein</fullName>
    </submittedName>
</protein>
<reference evidence="2 3" key="2">
    <citation type="submission" date="2020-11" db="EMBL/GenBank/DDBJ databases">
        <title>Complete genome sequence of Pectobacterium brasiliense strain F126.</title>
        <authorList>
            <person name="Miroshnikov K."/>
            <person name="Vo T.N.H."/>
            <person name="Khodykina M.V."/>
            <person name="Kabanova A.P."/>
            <person name="Shneider M."/>
            <person name="Korzhenkov A."/>
            <person name="Toschakov S.V."/>
            <person name="Miroshnikov K.A."/>
            <person name="Ignatov A.N."/>
            <person name="Mikhailova Y.V."/>
            <person name="Shelenkov A."/>
            <person name="Yanushevich Y.G."/>
            <person name="Evseev P.V."/>
        </authorList>
    </citation>
    <scope>NUCLEOTIDE SEQUENCE [LARGE SCALE GENOMIC DNA]</scope>
    <source>
        <strain evidence="2 3">F126</strain>
    </source>
</reference>
<gene>
    <name evidence="2" type="ORF">F126LOC_016445</name>
    <name evidence="1" type="ORF">H4F48_20650</name>
</gene>
<dbReference type="AlphaFoldDB" id="A0A7T0HZB8"/>
<dbReference type="Proteomes" id="UP000762586">
    <property type="component" value="Unassembled WGS sequence"/>
</dbReference>
<accession>A0A7T0HZB8</accession>
<name>A0A7T0HZB8_9GAMM</name>
<dbReference type="EMBL" id="JACGET010000030">
    <property type="protein sequence ID" value="MBN3108474.1"/>
    <property type="molecule type" value="Genomic_DNA"/>
</dbReference>
<dbReference type="Proteomes" id="UP000269351">
    <property type="component" value="Chromosome"/>
</dbReference>
<sequence>MQDFNLDAVKINQNPRPTEIVPISEKHQKELAYLGCLAQEKKFVASLIVNLYNSDICGADMYHLAGYCRGESSDTLKNGMMFLVFICGYIESYEIYGSEFVENLIEKWDFKNTSATTVHD</sequence>
<evidence type="ECO:0000313" key="3">
    <source>
        <dbReference type="Proteomes" id="UP000269351"/>
    </source>
</evidence>
<evidence type="ECO:0000313" key="1">
    <source>
        <dbReference type="EMBL" id="MBN3108474.1"/>
    </source>
</evidence>
<evidence type="ECO:0000313" key="4">
    <source>
        <dbReference type="Proteomes" id="UP000762586"/>
    </source>
</evidence>
<keyword evidence="4" id="KW-1185">Reference proteome</keyword>
<proteinExistence type="predicted"/>
<organism evidence="2 3">
    <name type="scientific">Pectobacterium brasiliense</name>
    <dbReference type="NCBI Taxonomy" id="180957"/>
    <lineage>
        <taxon>Bacteria</taxon>
        <taxon>Pseudomonadati</taxon>
        <taxon>Pseudomonadota</taxon>
        <taxon>Gammaproteobacteria</taxon>
        <taxon>Enterobacterales</taxon>
        <taxon>Pectobacteriaceae</taxon>
        <taxon>Pectobacterium</taxon>
    </lineage>
</organism>
<reference evidence="1 4" key="1">
    <citation type="submission" date="2020-07" db="EMBL/GenBank/DDBJ databases">
        <title>A pangenomic view of the genus Pectobacterium provides insights into genome organization, phylogeny, and virulence.</title>
        <authorList>
            <person name="Jonkheer E."/>
            <person name="Brankovics B."/>
            <person name="Houwers I."/>
            <person name="Van Der Wolf J."/>
            <person name="Bonants P."/>
            <person name="Vreeburg R."/>
            <person name="Bollema R."/>
            <person name="De Haan J."/>
            <person name="Berke L."/>
            <person name="De Ridder D."/>
            <person name="Smit S."/>
            <person name="Van Der Lee T.A.J."/>
        </authorList>
    </citation>
    <scope>NUCLEOTIDE SEQUENCE [LARGE SCALE GENOMIC DNA]</scope>
    <source>
        <strain evidence="1 4">NAK:384</strain>
    </source>
</reference>